<evidence type="ECO:0000256" key="1">
    <source>
        <dbReference type="SAM" id="Phobius"/>
    </source>
</evidence>
<evidence type="ECO:0000313" key="2">
    <source>
        <dbReference type="EMBL" id="CAK9270704.1"/>
    </source>
</evidence>
<accession>A0ABP0WWG1</accession>
<gene>
    <name evidence="2" type="ORF">CSSPJE1EN1_LOCUS16182</name>
</gene>
<keyword evidence="1" id="KW-1133">Transmembrane helix</keyword>
<keyword evidence="1" id="KW-0812">Transmembrane</keyword>
<dbReference type="EMBL" id="OZ020098">
    <property type="protein sequence ID" value="CAK9270704.1"/>
    <property type="molecule type" value="Genomic_DNA"/>
</dbReference>
<name>A0ABP0WWG1_9BRYO</name>
<feature type="transmembrane region" description="Helical" evidence="1">
    <location>
        <begin position="71"/>
        <end position="90"/>
    </location>
</feature>
<dbReference type="Proteomes" id="UP001497444">
    <property type="component" value="Chromosome 3"/>
</dbReference>
<evidence type="ECO:0000313" key="3">
    <source>
        <dbReference type="Proteomes" id="UP001497444"/>
    </source>
</evidence>
<reference evidence="2" key="1">
    <citation type="submission" date="2024-02" db="EMBL/GenBank/DDBJ databases">
        <authorList>
            <consortium name="ELIXIR-Norway"/>
            <consortium name="Elixir Norway"/>
        </authorList>
    </citation>
    <scope>NUCLEOTIDE SEQUENCE</scope>
</reference>
<sequence>MTDTEEMTIVRVLRRVHSTADRGLSLSRKSGKSMSKGDGDYCAGPTVECIREPINASLAHANRRIPYCPRFNWYCVLLLQAAVSLLFQGISQS</sequence>
<protein>
    <submittedName>
        <fullName evidence="2">Uncharacterized protein</fullName>
    </submittedName>
</protein>
<keyword evidence="3" id="KW-1185">Reference proteome</keyword>
<keyword evidence="1" id="KW-0472">Membrane</keyword>
<proteinExistence type="predicted"/>
<organism evidence="2 3">
    <name type="scientific">Sphagnum jensenii</name>
    <dbReference type="NCBI Taxonomy" id="128206"/>
    <lineage>
        <taxon>Eukaryota</taxon>
        <taxon>Viridiplantae</taxon>
        <taxon>Streptophyta</taxon>
        <taxon>Embryophyta</taxon>
        <taxon>Bryophyta</taxon>
        <taxon>Sphagnophytina</taxon>
        <taxon>Sphagnopsida</taxon>
        <taxon>Sphagnales</taxon>
        <taxon>Sphagnaceae</taxon>
        <taxon>Sphagnum</taxon>
    </lineage>
</organism>